<accession>A0ABQ2J9Y4</accession>
<sequence>MGAAGLIDQRVQVQEWGHAPNLPRANVIGKTWDHAGVNRADLLFDPRHCALLALCHEQARSVTELANLTGSNPNTAYRRVQRLLAADLLTVAGVERRAGRSVRRYAPAHATVDVPFRDSPYPSFSAYLHERLNHALQANLERSFARLDLPEPDLHLRVHFGHGVLQVDPVLPGLSVADTYARVFAAADTVTRWVPLRLTPDELTQLRAELDALTRRYFRPLRSGDTQTGALGLFLLPG</sequence>
<dbReference type="EMBL" id="BMOR01000012">
    <property type="protein sequence ID" value="GGN41121.1"/>
    <property type="molecule type" value="Genomic_DNA"/>
</dbReference>
<dbReference type="Proteomes" id="UP000645517">
    <property type="component" value="Unassembled WGS sequence"/>
</dbReference>
<dbReference type="InterPro" id="IPR036388">
    <property type="entry name" value="WH-like_DNA-bd_sf"/>
</dbReference>
<protein>
    <recommendedName>
        <fullName evidence="3">Helix-turn-helix domain-containing protein</fullName>
    </recommendedName>
</protein>
<dbReference type="SUPFAM" id="SSF46785">
    <property type="entry name" value="Winged helix' DNA-binding domain"/>
    <property type="match status" value="1"/>
</dbReference>
<dbReference type="Gene3D" id="1.10.10.10">
    <property type="entry name" value="Winged helix-like DNA-binding domain superfamily/Winged helix DNA-binding domain"/>
    <property type="match status" value="1"/>
</dbReference>
<gene>
    <name evidence="1" type="ORF">GCM10010842_26580</name>
</gene>
<name>A0ABQ2J9Y4_9DEIO</name>
<evidence type="ECO:0000313" key="2">
    <source>
        <dbReference type="Proteomes" id="UP000645517"/>
    </source>
</evidence>
<evidence type="ECO:0000313" key="1">
    <source>
        <dbReference type="EMBL" id="GGN41121.1"/>
    </source>
</evidence>
<evidence type="ECO:0008006" key="3">
    <source>
        <dbReference type="Google" id="ProtNLM"/>
    </source>
</evidence>
<dbReference type="Pfam" id="PF12840">
    <property type="entry name" value="HTH_20"/>
    <property type="match status" value="1"/>
</dbReference>
<dbReference type="InterPro" id="IPR036390">
    <property type="entry name" value="WH_DNA-bd_sf"/>
</dbReference>
<proteinExistence type="predicted"/>
<keyword evidence="2" id="KW-1185">Reference proteome</keyword>
<reference evidence="2" key="1">
    <citation type="journal article" date="2019" name="Int. J. Syst. Evol. Microbiol.">
        <title>The Global Catalogue of Microorganisms (GCM) 10K type strain sequencing project: providing services to taxonomists for standard genome sequencing and annotation.</title>
        <authorList>
            <consortium name="The Broad Institute Genomics Platform"/>
            <consortium name="The Broad Institute Genome Sequencing Center for Infectious Disease"/>
            <person name="Wu L."/>
            <person name="Ma J."/>
        </authorList>
    </citation>
    <scope>NUCLEOTIDE SEQUENCE [LARGE SCALE GENOMIC DNA]</scope>
    <source>
        <strain evidence="2">JCM 16918</strain>
    </source>
</reference>
<comment type="caution">
    <text evidence="1">The sequence shown here is derived from an EMBL/GenBank/DDBJ whole genome shotgun (WGS) entry which is preliminary data.</text>
</comment>
<organism evidence="1 2">
    <name type="scientific">Deinococcus daejeonensis</name>
    <dbReference type="NCBI Taxonomy" id="1007098"/>
    <lineage>
        <taxon>Bacteria</taxon>
        <taxon>Thermotogati</taxon>
        <taxon>Deinococcota</taxon>
        <taxon>Deinococci</taxon>
        <taxon>Deinococcales</taxon>
        <taxon>Deinococcaceae</taxon>
        <taxon>Deinococcus</taxon>
    </lineage>
</organism>